<comment type="caution">
    <text evidence="1">The sequence shown here is derived from an EMBL/GenBank/DDBJ whole genome shotgun (WGS) entry which is preliminary data.</text>
</comment>
<reference evidence="1 2" key="1">
    <citation type="journal article" date="2016" name="Nat. Commun.">
        <title>Thousands of microbial genomes shed light on interconnected biogeochemical processes in an aquifer system.</title>
        <authorList>
            <person name="Anantharaman K."/>
            <person name="Brown C.T."/>
            <person name="Hug L.A."/>
            <person name="Sharon I."/>
            <person name="Castelle C.J."/>
            <person name="Probst A.J."/>
            <person name="Thomas B.C."/>
            <person name="Singh A."/>
            <person name="Wilkins M.J."/>
            <person name="Karaoz U."/>
            <person name="Brodie E.L."/>
            <person name="Williams K.H."/>
            <person name="Hubbard S.S."/>
            <person name="Banfield J.F."/>
        </authorList>
    </citation>
    <scope>NUCLEOTIDE SEQUENCE [LARGE SCALE GENOMIC DNA]</scope>
</reference>
<name>A0A1G2GWR6_9BACT</name>
<evidence type="ECO:0000313" key="1">
    <source>
        <dbReference type="EMBL" id="OGZ54540.1"/>
    </source>
</evidence>
<evidence type="ECO:0000313" key="2">
    <source>
        <dbReference type="Proteomes" id="UP000179106"/>
    </source>
</evidence>
<proteinExistence type="predicted"/>
<accession>A0A1G2GWR6</accession>
<dbReference type="AlphaFoldDB" id="A0A1G2GWR6"/>
<sequence>MSKFVDEKLSEQLVRATKIVNTAVCWSVRATMIEFSPEADISIFRNWHGAEDDGIKIEGAIVRFDYVRVVRTMERFRVFVGSMPIGLYFPHRAIVKIWDEAGTICELRELTDD</sequence>
<dbReference type="Proteomes" id="UP000179106">
    <property type="component" value="Unassembled WGS sequence"/>
</dbReference>
<dbReference type="STRING" id="1802126.A3B25_02445"/>
<protein>
    <submittedName>
        <fullName evidence="1">Uncharacterized protein</fullName>
    </submittedName>
</protein>
<organism evidence="1 2">
    <name type="scientific">Candidatus Ryanbacteria bacterium RIFCSPLOWO2_01_FULL_48_26</name>
    <dbReference type="NCBI Taxonomy" id="1802126"/>
    <lineage>
        <taxon>Bacteria</taxon>
        <taxon>Candidatus Ryaniibacteriota</taxon>
    </lineage>
</organism>
<dbReference type="EMBL" id="MHNW01000005">
    <property type="protein sequence ID" value="OGZ54540.1"/>
    <property type="molecule type" value="Genomic_DNA"/>
</dbReference>
<gene>
    <name evidence="1" type="ORF">A3B25_02445</name>
</gene>